<sequence length="460" mass="48587">MARDGVSLPLPWRDVDAILAAWGHLPWLACLDSGGEVGDRARWIIICRDPVHVVVQRAGRCRLDGVAAEPDLLTVLRESLPAGGCPAGLPFAGGAVGFVGYGAGLRGTGIMTRHGDDPMQPEAAFGIYDHAFVLDRLHGRAWLAGHDAMVLPADRIARLVAQWEAVGSAGAIPALPALPFSPDQDGAAYRVGVAEAVERIAAGEVFQVNMTGRMSAARPAGLAPVEVYRALRAGSPAPFGAFLSCDGAFALLSASPERFLALGPDGTVRTRPIKGTAPRGRSAAEDAQLAHRLRHDAKERAENLMIVDLMRNDIGRVARIGSVSVPELFGVERFAHVHHLVSEVTGQLHAGRDAFDLLAATLPPGSVTGAPKHRAMRIIDELEASARGAYCGTVAWIGCDGAMDSSVIIRALSMTAERIIAAAGGGITFESDPMREYREMQLKIAALLDIFHDSPDGASP</sequence>
<dbReference type="InterPro" id="IPR006805">
    <property type="entry name" value="Anth_synth_I_N"/>
</dbReference>
<dbReference type="Pfam" id="PF04715">
    <property type="entry name" value="Anth_synt_I_N"/>
    <property type="match status" value="1"/>
</dbReference>
<evidence type="ECO:0000259" key="2">
    <source>
        <dbReference type="Pfam" id="PF04715"/>
    </source>
</evidence>
<dbReference type="GO" id="GO:0000162">
    <property type="term" value="P:L-tryptophan biosynthetic process"/>
    <property type="evidence" value="ECO:0007669"/>
    <property type="project" value="TreeGrafter"/>
</dbReference>
<dbReference type="Pfam" id="PF00425">
    <property type="entry name" value="Chorismate_bind"/>
    <property type="match status" value="1"/>
</dbReference>
<dbReference type="RefSeq" id="WP_048850228.1">
    <property type="nucleotide sequence ID" value="NZ_BANI01000035.1"/>
</dbReference>
<name>A0A0D6PWU9_KOMEU</name>
<gene>
    <name evidence="3" type="ORF">Geu3261_0035_026</name>
</gene>
<organism evidence="3 4">
    <name type="scientific">Komagataeibacter europaeus NBRC 3261</name>
    <dbReference type="NCBI Taxonomy" id="1234669"/>
    <lineage>
        <taxon>Bacteria</taxon>
        <taxon>Pseudomonadati</taxon>
        <taxon>Pseudomonadota</taxon>
        <taxon>Alphaproteobacteria</taxon>
        <taxon>Acetobacterales</taxon>
        <taxon>Acetobacteraceae</taxon>
        <taxon>Komagataeibacter</taxon>
    </lineage>
</organism>
<dbReference type="Proteomes" id="UP000032675">
    <property type="component" value="Unassembled WGS sequence"/>
</dbReference>
<reference evidence="3 4" key="1">
    <citation type="submission" date="2012-11" db="EMBL/GenBank/DDBJ databases">
        <title>Whole genome sequence of Gluconacetobacter europaeus NBRC3261.</title>
        <authorList>
            <person name="Azuma Y."/>
            <person name="Higashiura N."/>
            <person name="Hirakawa H."/>
            <person name="Matsushita K."/>
        </authorList>
    </citation>
    <scope>NUCLEOTIDE SEQUENCE [LARGE SCALE GENOMIC DNA]</scope>
    <source>
        <strain evidence="3 4">NBRC 3261</strain>
    </source>
</reference>
<feature type="domain" description="Chorismate-utilising enzyme C-terminal" evidence="1">
    <location>
        <begin position="187"/>
        <end position="443"/>
    </location>
</feature>
<protein>
    <submittedName>
        <fullName evidence="3">Anthranilate/para-aminobenzoate synthase component I</fullName>
    </submittedName>
</protein>
<proteinExistence type="predicted"/>
<dbReference type="Gene3D" id="3.60.120.10">
    <property type="entry name" value="Anthranilate synthase"/>
    <property type="match status" value="1"/>
</dbReference>
<dbReference type="InterPro" id="IPR015890">
    <property type="entry name" value="Chorismate_C"/>
</dbReference>
<evidence type="ECO:0000313" key="3">
    <source>
        <dbReference type="EMBL" id="GAN95664.1"/>
    </source>
</evidence>
<dbReference type="InterPro" id="IPR019999">
    <property type="entry name" value="Anth_synth_I-like"/>
</dbReference>
<accession>A0A0D6PWU9</accession>
<dbReference type="PANTHER" id="PTHR11236">
    <property type="entry name" value="AMINOBENZOATE/ANTHRANILATE SYNTHASE"/>
    <property type="match status" value="1"/>
</dbReference>
<dbReference type="AlphaFoldDB" id="A0A0D6PWU9"/>
<dbReference type="PANTHER" id="PTHR11236:SF50">
    <property type="entry name" value="AMINODEOXYCHORISMATE SYNTHASE COMPONENT 1"/>
    <property type="match status" value="1"/>
</dbReference>
<feature type="domain" description="Anthranilate synthase component I N-terminal" evidence="2">
    <location>
        <begin position="18"/>
        <end position="141"/>
    </location>
</feature>
<dbReference type="InterPro" id="IPR005801">
    <property type="entry name" value="ADC_synthase"/>
</dbReference>
<dbReference type="SUPFAM" id="SSF56322">
    <property type="entry name" value="ADC synthase"/>
    <property type="match status" value="1"/>
</dbReference>
<comment type="caution">
    <text evidence="3">The sequence shown here is derived from an EMBL/GenBank/DDBJ whole genome shotgun (WGS) entry which is preliminary data.</text>
</comment>
<evidence type="ECO:0000259" key="1">
    <source>
        <dbReference type="Pfam" id="PF00425"/>
    </source>
</evidence>
<evidence type="ECO:0000313" key="4">
    <source>
        <dbReference type="Proteomes" id="UP000032675"/>
    </source>
</evidence>
<dbReference type="GO" id="GO:0046820">
    <property type="term" value="F:4-amino-4-deoxychorismate synthase activity"/>
    <property type="evidence" value="ECO:0007669"/>
    <property type="project" value="TreeGrafter"/>
</dbReference>
<dbReference type="PRINTS" id="PR00095">
    <property type="entry name" value="ANTSNTHASEI"/>
</dbReference>
<dbReference type="EMBL" id="BANI01000035">
    <property type="protein sequence ID" value="GAN95664.1"/>
    <property type="molecule type" value="Genomic_DNA"/>
</dbReference>